<feature type="region of interest" description="Disordered" evidence="1">
    <location>
        <begin position="136"/>
        <end position="211"/>
    </location>
</feature>
<feature type="compositionally biased region" description="Basic and acidic residues" evidence="1">
    <location>
        <begin position="73"/>
        <end position="82"/>
    </location>
</feature>
<dbReference type="GO" id="GO:0009631">
    <property type="term" value="P:cold acclimation"/>
    <property type="evidence" value="ECO:0007669"/>
    <property type="project" value="TreeGrafter"/>
</dbReference>
<feature type="region of interest" description="Disordered" evidence="1">
    <location>
        <begin position="237"/>
        <end position="258"/>
    </location>
</feature>
<evidence type="ECO:0000313" key="2">
    <source>
        <dbReference type="EMBL" id="CAH1446280.1"/>
    </source>
</evidence>
<evidence type="ECO:0000313" key="3">
    <source>
        <dbReference type="Proteomes" id="UP001157418"/>
    </source>
</evidence>
<dbReference type="PANTHER" id="PTHR33346">
    <property type="entry name" value="DEHYDRIN XERO 2-RELATED"/>
    <property type="match status" value="1"/>
</dbReference>
<organism evidence="2 3">
    <name type="scientific">Lactuca virosa</name>
    <dbReference type="NCBI Taxonomy" id="75947"/>
    <lineage>
        <taxon>Eukaryota</taxon>
        <taxon>Viridiplantae</taxon>
        <taxon>Streptophyta</taxon>
        <taxon>Embryophyta</taxon>
        <taxon>Tracheophyta</taxon>
        <taxon>Spermatophyta</taxon>
        <taxon>Magnoliopsida</taxon>
        <taxon>eudicotyledons</taxon>
        <taxon>Gunneridae</taxon>
        <taxon>Pentapetalae</taxon>
        <taxon>asterids</taxon>
        <taxon>campanulids</taxon>
        <taxon>Asterales</taxon>
        <taxon>Asteraceae</taxon>
        <taxon>Cichorioideae</taxon>
        <taxon>Cichorieae</taxon>
        <taxon>Lactucinae</taxon>
        <taxon>Lactuca</taxon>
    </lineage>
</organism>
<feature type="compositionally biased region" description="Basic and acidic residues" evidence="1">
    <location>
        <begin position="1"/>
        <end position="46"/>
    </location>
</feature>
<dbReference type="Pfam" id="PF00257">
    <property type="entry name" value="Dehydrin"/>
    <property type="match status" value="1"/>
</dbReference>
<dbReference type="PANTHER" id="PTHR33346:SF2">
    <property type="entry name" value="DEHYDRIN ERD14"/>
    <property type="match status" value="1"/>
</dbReference>
<dbReference type="GO" id="GO:0009414">
    <property type="term" value="P:response to water deprivation"/>
    <property type="evidence" value="ECO:0007669"/>
    <property type="project" value="TreeGrafter"/>
</dbReference>
<comment type="caution">
    <text evidence="2">The sequence shown here is derived from an EMBL/GenBank/DDBJ whole genome shotgun (WGS) entry which is preliminary data.</text>
</comment>
<feature type="compositionally biased region" description="Basic and acidic residues" evidence="1">
    <location>
        <begin position="136"/>
        <end position="158"/>
    </location>
</feature>
<dbReference type="AlphaFoldDB" id="A0AAU9P9K9"/>
<feature type="compositionally biased region" description="Pro residues" evidence="1">
    <location>
        <begin position="159"/>
        <end position="173"/>
    </location>
</feature>
<evidence type="ECO:0008006" key="4">
    <source>
        <dbReference type="Google" id="ProtNLM"/>
    </source>
</evidence>
<dbReference type="GO" id="GO:0009737">
    <property type="term" value="P:response to abscisic acid"/>
    <property type="evidence" value="ECO:0007669"/>
    <property type="project" value="TreeGrafter"/>
</dbReference>
<feature type="region of interest" description="Disordered" evidence="1">
    <location>
        <begin position="1"/>
        <end position="82"/>
    </location>
</feature>
<dbReference type="GO" id="GO:0005829">
    <property type="term" value="C:cytosol"/>
    <property type="evidence" value="ECO:0007669"/>
    <property type="project" value="TreeGrafter"/>
</dbReference>
<dbReference type="Proteomes" id="UP001157418">
    <property type="component" value="Unassembled WGS sequence"/>
</dbReference>
<keyword evidence="3" id="KW-1185">Reference proteome</keyword>
<dbReference type="GO" id="GO:0016020">
    <property type="term" value="C:membrane"/>
    <property type="evidence" value="ECO:0007669"/>
    <property type="project" value="TreeGrafter"/>
</dbReference>
<dbReference type="InterPro" id="IPR000167">
    <property type="entry name" value="Dehydrin"/>
</dbReference>
<proteinExistence type="predicted"/>
<reference evidence="2 3" key="1">
    <citation type="submission" date="2022-01" db="EMBL/GenBank/DDBJ databases">
        <authorList>
            <person name="Xiong W."/>
            <person name="Schranz E."/>
        </authorList>
    </citation>
    <scope>NUCLEOTIDE SEQUENCE [LARGE SCALE GENOMIC DNA]</scope>
</reference>
<name>A0AAU9P9K9_9ASTR</name>
<feature type="compositionally biased region" description="Basic and acidic residues" evidence="1">
    <location>
        <begin position="176"/>
        <end position="202"/>
    </location>
</feature>
<evidence type="ECO:0000256" key="1">
    <source>
        <dbReference type="SAM" id="MobiDB-lite"/>
    </source>
</evidence>
<gene>
    <name evidence="2" type="ORF">LVIROSA_LOCUS31985</name>
</gene>
<sequence length="258" mass="29680">MADKVVHHHASETEDHGVVDCFGKKDENKKCNKDEKNESLMDKLHISDSSSSSSDEECKDGEKKKMKKKKKKKDETLKEKVEKKIGEDKVKINVKIEEGKEKVEELKEKTIEKIEEGKEKVLEIKEKLGEKIEEYKEKKEEERKEDSCVPVEKYEDHQAPPPCEVVVHPPEPSCEPEEKKGFLEMIKDKLPGGQKKLEEEHTAPPPPPVVVAVAAHPDHYADVEKEHKEKKGILEMIKEKLPGYHSKSEEEKKEKECD</sequence>
<protein>
    <recommendedName>
        <fullName evidence="4">Dehydrin</fullName>
    </recommendedName>
</protein>
<accession>A0AAU9P9K9</accession>
<dbReference type="EMBL" id="CAKMRJ010005523">
    <property type="protein sequence ID" value="CAH1446280.1"/>
    <property type="molecule type" value="Genomic_DNA"/>
</dbReference>